<dbReference type="Pfam" id="PF00534">
    <property type="entry name" value="Glycos_transf_1"/>
    <property type="match status" value="1"/>
</dbReference>
<dbReference type="PANTHER" id="PTHR12526">
    <property type="entry name" value="GLYCOSYLTRANSFERASE"/>
    <property type="match status" value="1"/>
</dbReference>
<keyword evidence="3" id="KW-0808">Transferase</keyword>
<accession>A0A8U0A3N7</accession>
<dbReference type="SUPFAM" id="SSF53756">
    <property type="entry name" value="UDP-Glycosyltransferase/glycogen phosphorylase"/>
    <property type="match status" value="1"/>
</dbReference>
<evidence type="ECO:0000313" key="3">
    <source>
        <dbReference type="EMBL" id="UPM42577.1"/>
    </source>
</evidence>
<organism evidence="3 4">
    <name type="scientific">Halocatena salina</name>
    <dbReference type="NCBI Taxonomy" id="2934340"/>
    <lineage>
        <taxon>Archaea</taxon>
        <taxon>Methanobacteriati</taxon>
        <taxon>Methanobacteriota</taxon>
        <taxon>Stenosarchaea group</taxon>
        <taxon>Halobacteria</taxon>
        <taxon>Halobacteriales</taxon>
        <taxon>Natronomonadaceae</taxon>
        <taxon>Halocatena</taxon>
    </lineage>
</organism>
<keyword evidence="4" id="KW-1185">Reference proteome</keyword>
<evidence type="ECO:0000259" key="1">
    <source>
        <dbReference type="Pfam" id="PF00534"/>
    </source>
</evidence>
<dbReference type="GO" id="GO:0016757">
    <property type="term" value="F:glycosyltransferase activity"/>
    <property type="evidence" value="ECO:0007669"/>
    <property type="project" value="UniProtKB-KW"/>
</dbReference>
<evidence type="ECO:0000259" key="2">
    <source>
        <dbReference type="Pfam" id="PF13579"/>
    </source>
</evidence>
<dbReference type="Proteomes" id="UP000831768">
    <property type="component" value="Chromosome"/>
</dbReference>
<gene>
    <name evidence="3" type="ORF">MW046_11510</name>
</gene>
<sequence length="332" mass="36569">MPRIALLHAQRDFATALAATAERLDPAYEIDVLSQPQSIPSRVGRVLTGRYDLLQADETVRNGLLGLLTKRVYGTPLVVCIRGWDDYTNAHGHHSWIGHQSIEHRTRLVVGHADCTLFVSRTCREAMRRYYAIGPNRVVDRPFDVARFQDATATDDPGTTILTVTNFRYPQKARGITTILEGLRAVFEATEDLRYVVAGDGQEFDTVADFVASYPHRDRVELLGHRDDVPQLLGGADLFVYVSYLDAFPMAVLEAQAAGLPVVCGATGGPAEAVGTAGRLCPPTPDGIEDAVSELLSDPCPDRSTDSSERMAEYNERAAHQYLDAWDDVLNR</sequence>
<evidence type="ECO:0000313" key="4">
    <source>
        <dbReference type="Proteomes" id="UP000831768"/>
    </source>
</evidence>
<keyword evidence="3" id="KW-0328">Glycosyltransferase</keyword>
<protein>
    <submittedName>
        <fullName evidence="3">Glycosyltransferase</fullName>
        <ecNumber evidence="3">2.4.-.-</ecNumber>
    </submittedName>
</protein>
<dbReference type="GeneID" id="71928683"/>
<name>A0A8U0A3N7_9EURY</name>
<dbReference type="KEGG" id="haad:MW046_11510"/>
<dbReference type="Pfam" id="PF13579">
    <property type="entry name" value="Glyco_trans_4_4"/>
    <property type="match status" value="1"/>
</dbReference>
<proteinExistence type="predicted"/>
<dbReference type="InterPro" id="IPR028098">
    <property type="entry name" value="Glyco_trans_4-like_N"/>
</dbReference>
<dbReference type="EMBL" id="CP096019">
    <property type="protein sequence ID" value="UPM42577.1"/>
    <property type="molecule type" value="Genomic_DNA"/>
</dbReference>
<dbReference type="InterPro" id="IPR001296">
    <property type="entry name" value="Glyco_trans_1"/>
</dbReference>
<dbReference type="RefSeq" id="WP_247993248.1">
    <property type="nucleotide sequence ID" value="NZ_CP096019.1"/>
</dbReference>
<dbReference type="EC" id="2.4.-.-" evidence="3"/>
<feature type="domain" description="Glycosyltransferase subfamily 4-like N-terminal" evidence="2">
    <location>
        <begin position="18"/>
        <end position="139"/>
    </location>
</feature>
<feature type="domain" description="Glycosyl transferase family 1" evidence="1">
    <location>
        <begin position="172"/>
        <end position="316"/>
    </location>
</feature>
<reference evidence="3" key="1">
    <citation type="submission" date="2022-04" db="EMBL/GenBank/DDBJ databases">
        <title>Halocatena sp. nov., isolated from a salt lake.</title>
        <authorList>
            <person name="Cui H.-L."/>
        </authorList>
    </citation>
    <scope>NUCLEOTIDE SEQUENCE</scope>
    <source>
        <strain evidence="3">AD-1</strain>
    </source>
</reference>
<dbReference type="Gene3D" id="3.40.50.2000">
    <property type="entry name" value="Glycogen Phosphorylase B"/>
    <property type="match status" value="2"/>
</dbReference>
<dbReference type="AlphaFoldDB" id="A0A8U0A3N7"/>